<dbReference type="SUPFAM" id="SSF52218">
    <property type="entry name" value="Flavoproteins"/>
    <property type="match status" value="1"/>
</dbReference>
<evidence type="ECO:0000313" key="2">
    <source>
        <dbReference type="EMBL" id="KRM29667.1"/>
    </source>
</evidence>
<protein>
    <submittedName>
        <fullName evidence="2">NrdI protein</fullName>
    </submittedName>
</protein>
<dbReference type="PIRSF" id="PIRSF005087">
    <property type="entry name" value="NrdI"/>
    <property type="match status" value="1"/>
</dbReference>
<dbReference type="STRING" id="1423782.FD32_GL001245"/>
<dbReference type="NCBIfam" id="NF002714">
    <property type="entry name" value="PRK02551.1"/>
    <property type="match status" value="1"/>
</dbReference>
<dbReference type="AlphaFoldDB" id="A0A0R1XSP6"/>
<accession>A0A0R1XSP6</accession>
<dbReference type="Proteomes" id="UP000051412">
    <property type="component" value="Unassembled WGS sequence"/>
</dbReference>
<gene>
    <name evidence="2" type="ORF">FD32_GL001245</name>
</gene>
<dbReference type="InterPro" id="IPR029039">
    <property type="entry name" value="Flavoprotein-like_sf"/>
</dbReference>
<reference evidence="2 3" key="1">
    <citation type="journal article" date="2015" name="Genome Announc.">
        <title>Expanding the biotechnology potential of lactobacilli through comparative genomics of 213 strains and associated genera.</title>
        <authorList>
            <person name="Sun Z."/>
            <person name="Harris H.M."/>
            <person name="McCann A."/>
            <person name="Guo C."/>
            <person name="Argimon S."/>
            <person name="Zhang W."/>
            <person name="Yang X."/>
            <person name="Jeffery I.B."/>
            <person name="Cooney J.C."/>
            <person name="Kagawa T.F."/>
            <person name="Liu W."/>
            <person name="Song Y."/>
            <person name="Salvetti E."/>
            <person name="Wrobel A."/>
            <person name="Rasinkangas P."/>
            <person name="Parkhill J."/>
            <person name="Rea M.C."/>
            <person name="O'Sullivan O."/>
            <person name="Ritari J."/>
            <person name="Douillard F.P."/>
            <person name="Paul Ross R."/>
            <person name="Yang R."/>
            <person name="Briner A.E."/>
            <person name="Felis G.E."/>
            <person name="de Vos W.M."/>
            <person name="Barrangou R."/>
            <person name="Klaenhammer T.R."/>
            <person name="Caufield P.W."/>
            <person name="Cui Y."/>
            <person name="Zhang H."/>
            <person name="O'Toole P.W."/>
        </authorList>
    </citation>
    <scope>NUCLEOTIDE SEQUENCE [LARGE SCALE GENOMIC DNA]</scope>
    <source>
        <strain evidence="2 3">DSM 6035</strain>
    </source>
</reference>
<dbReference type="EMBL" id="AZGM01000021">
    <property type="protein sequence ID" value="KRM29667.1"/>
    <property type="molecule type" value="Genomic_DNA"/>
</dbReference>
<name>A0A0R1XSP6_9LACO</name>
<dbReference type="PATRIC" id="fig|1423782.4.peg.1301"/>
<dbReference type="PROSITE" id="PS50902">
    <property type="entry name" value="FLAVODOXIN_LIKE"/>
    <property type="match status" value="1"/>
</dbReference>
<feature type="domain" description="Flavodoxin-like" evidence="1">
    <location>
        <begin position="17"/>
        <end position="169"/>
    </location>
</feature>
<dbReference type="GO" id="GO:0010181">
    <property type="term" value="F:FMN binding"/>
    <property type="evidence" value="ECO:0007669"/>
    <property type="project" value="InterPro"/>
</dbReference>
<dbReference type="InterPro" id="IPR004465">
    <property type="entry name" value="RNR_NrdI"/>
</dbReference>
<dbReference type="PANTHER" id="PTHR37297:SF1">
    <property type="entry name" value="PROTEIN NRDI"/>
    <property type="match status" value="1"/>
</dbReference>
<dbReference type="PANTHER" id="PTHR37297">
    <property type="entry name" value="PROTEIN NRDI"/>
    <property type="match status" value="1"/>
</dbReference>
<organism evidence="2 3">
    <name type="scientific">Limosilactobacillus panis DSM 6035</name>
    <dbReference type="NCBI Taxonomy" id="1423782"/>
    <lineage>
        <taxon>Bacteria</taxon>
        <taxon>Bacillati</taxon>
        <taxon>Bacillota</taxon>
        <taxon>Bacilli</taxon>
        <taxon>Lactobacillales</taxon>
        <taxon>Lactobacillaceae</taxon>
        <taxon>Limosilactobacillus</taxon>
    </lineage>
</organism>
<evidence type="ECO:0000313" key="3">
    <source>
        <dbReference type="Proteomes" id="UP000051412"/>
    </source>
</evidence>
<dbReference type="InterPro" id="IPR008254">
    <property type="entry name" value="Flavodoxin/NO_synth"/>
</dbReference>
<dbReference type="GO" id="GO:0016651">
    <property type="term" value="F:oxidoreductase activity, acting on NAD(P)H"/>
    <property type="evidence" value="ECO:0007669"/>
    <property type="project" value="UniProtKB-ARBA"/>
</dbReference>
<keyword evidence="3" id="KW-1185">Reference proteome</keyword>
<proteinExistence type="predicted"/>
<dbReference type="Gene3D" id="3.40.50.360">
    <property type="match status" value="1"/>
</dbReference>
<comment type="caution">
    <text evidence="2">The sequence shown here is derived from an EMBL/GenBank/DDBJ whole genome shotgun (WGS) entry which is preliminary data.</text>
</comment>
<dbReference type="Pfam" id="PF07972">
    <property type="entry name" value="Flavodoxin_NdrI"/>
    <property type="match status" value="1"/>
</dbReference>
<sequence length="169" mass="19177">MAKSLISAERGIKMTTMNILYISLEGNTRSFINRLSRFAKQQNIINKNNPLIHAKEIEPQTLPASELAPFFVFVPTYLTGGNGIDSGFTEIMTNSLGEYIEEGNNAKYCIGVVGSGNRNFNEQYCLTARKYAKLFNAPFLDNYELRGTSRDVERIYGVLSREWTKREKD</sequence>
<evidence type="ECO:0000259" key="1">
    <source>
        <dbReference type="PROSITE" id="PS50902"/>
    </source>
</evidence>